<dbReference type="Pfam" id="PF02811">
    <property type="entry name" value="PHP"/>
    <property type="match status" value="1"/>
</dbReference>
<dbReference type="InterPro" id="IPR004013">
    <property type="entry name" value="PHP_dom"/>
</dbReference>
<dbReference type="Gene3D" id="1.10.150.650">
    <property type="match status" value="1"/>
</dbReference>
<reference evidence="2 3" key="1">
    <citation type="submission" date="2019-10" db="EMBL/GenBank/DDBJ databases">
        <title>Whole-genome sequence of the extremophile Heliorestis acidaminivorans DSM 24790.</title>
        <authorList>
            <person name="Kyndt J.A."/>
            <person name="Meyer T.E."/>
        </authorList>
    </citation>
    <scope>NUCLEOTIDE SEQUENCE [LARGE SCALE GENOMIC DNA]</scope>
    <source>
        <strain evidence="2 3">DSM 24790</strain>
    </source>
</reference>
<dbReference type="GO" id="GO:0004534">
    <property type="term" value="F:5'-3' RNA exonuclease activity"/>
    <property type="evidence" value="ECO:0007669"/>
    <property type="project" value="TreeGrafter"/>
</dbReference>
<dbReference type="Gene3D" id="3.20.20.140">
    <property type="entry name" value="Metal-dependent hydrolases"/>
    <property type="match status" value="1"/>
</dbReference>
<dbReference type="PANTHER" id="PTHR42924">
    <property type="entry name" value="EXONUCLEASE"/>
    <property type="match status" value="1"/>
</dbReference>
<feature type="domain" description="Polymerase/histidinol phosphatase N-terminal" evidence="1">
    <location>
        <begin position="4"/>
        <end position="69"/>
    </location>
</feature>
<dbReference type="Proteomes" id="UP000468766">
    <property type="component" value="Unassembled WGS sequence"/>
</dbReference>
<evidence type="ECO:0000259" key="1">
    <source>
        <dbReference type="SMART" id="SM00481"/>
    </source>
</evidence>
<gene>
    <name evidence="2" type="ORF">F9B85_07800</name>
</gene>
<keyword evidence="3" id="KW-1185">Reference proteome</keyword>
<dbReference type="InterPro" id="IPR052018">
    <property type="entry name" value="PHP_domain"/>
</dbReference>
<dbReference type="RefSeq" id="WP_151619837.1">
    <property type="nucleotide sequence ID" value="NZ_WBXO01000005.1"/>
</dbReference>
<protein>
    <submittedName>
        <fullName evidence="2">PHP domain-containing protein</fullName>
    </submittedName>
</protein>
<name>A0A6I0ETR5_9FIRM</name>
<dbReference type="AlphaFoldDB" id="A0A6I0ETR5"/>
<dbReference type="GO" id="GO:0035312">
    <property type="term" value="F:5'-3' DNA exonuclease activity"/>
    <property type="evidence" value="ECO:0007669"/>
    <property type="project" value="TreeGrafter"/>
</dbReference>
<dbReference type="InterPro" id="IPR016195">
    <property type="entry name" value="Pol/histidinol_Pase-like"/>
</dbReference>
<dbReference type="PANTHER" id="PTHR42924:SF3">
    <property type="entry name" value="POLYMERASE_HISTIDINOL PHOSPHATASE N-TERMINAL DOMAIN-CONTAINING PROTEIN"/>
    <property type="match status" value="1"/>
</dbReference>
<evidence type="ECO:0000313" key="3">
    <source>
        <dbReference type="Proteomes" id="UP000468766"/>
    </source>
</evidence>
<dbReference type="OrthoDB" id="9804333at2"/>
<dbReference type="CDD" id="cd07438">
    <property type="entry name" value="PHP_HisPPase_AMP"/>
    <property type="match status" value="1"/>
</dbReference>
<sequence length="284" mass="31151">MGLIDLHTHSTASDGTLSPSDLVQKAKEKGITLLALTDHDTIDGVAEAQARGKQLGVKVIAGIELSVNYYNQEMHILGYHVNVDHPILQEELLKLRHYREIRNPLMIERLKKLGISITLEEVGEIAEGNIIGRPHIAALLVRKGIVSTTEEAFERFLAVGKAAYVKKEKLTPQAGIELLKKAGATVVLAHPIFLEKQDKASLSALLRELVSYGLGGIEAYYPEHSAEDVEKFVALAKEHNLIVTGGSDYHGSNKVDIELGRIMANGSPLPVELMKVIRESIEYV</sequence>
<dbReference type="EMBL" id="WBXO01000005">
    <property type="protein sequence ID" value="KAB2952560.1"/>
    <property type="molecule type" value="Genomic_DNA"/>
</dbReference>
<accession>A0A6I0ETR5</accession>
<organism evidence="2 3">
    <name type="scientific">Heliorestis acidaminivorans</name>
    <dbReference type="NCBI Taxonomy" id="553427"/>
    <lineage>
        <taxon>Bacteria</taxon>
        <taxon>Bacillati</taxon>
        <taxon>Bacillota</taxon>
        <taxon>Clostridia</taxon>
        <taxon>Eubacteriales</taxon>
        <taxon>Heliobacteriaceae</taxon>
        <taxon>Heliorestis</taxon>
    </lineage>
</organism>
<proteinExistence type="predicted"/>
<dbReference type="SMART" id="SM00481">
    <property type="entry name" value="POLIIIAc"/>
    <property type="match status" value="1"/>
</dbReference>
<comment type="caution">
    <text evidence="2">The sequence shown here is derived from an EMBL/GenBank/DDBJ whole genome shotgun (WGS) entry which is preliminary data.</text>
</comment>
<dbReference type="SUPFAM" id="SSF89550">
    <property type="entry name" value="PHP domain-like"/>
    <property type="match status" value="1"/>
</dbReference>
<dbReference type="InterPro" id="IPR003141">
    <property type="entry name" value="Pol/His_phosphatase_N"/>
</dbReference>
<evidence type="ECO:0000313" key="2">
    <source>
        <dbReference type="EMBL" id="KAB2952560.1"/>
    </source>
</evidence>